<accession>A0A1V9XFF1</accession>
<sequence length="83" mass="9307">MGSQVLQEFMETAQTYRRLSLVHRRTSIVDEFVKDQRMASIRGYEILSSSTLKFVRISPNESKSQSESSGGFVHLRALGAATP</sequence>
<proteinExistence type="predicted"/>
<evidence type="ECO:0000313" key="1">
    <source>
        <dbReference type="EMBL" id="OQR72277.1"/>
    </source>
</evidence>
<organism evidence="1 2">
    <name type="scientific">Tropilaelaps mercedesae</name>
    <dbReference type="NCBI Taxonomy" id="418985"/>
    <lineage>
        <taxon>Eukaryota</taxon>
        <taxon>Metazoa</taxon>
        <taxon>Ecdysozoa</taxon>
        <taxon>Arthropoda</taxon>
        <taxon>Chelicerata</taxon>
        <taxon>Arachnida</taxon>
        <taxon>Acari</taxon>
        <taxon>Parasitiformes</taxon>
        <taxon>Mesostigmata</taxon>
        <taxon>Gamasina</taxon>
        <taxon>Dermanyssoidea</taxon>
        <taxon>Laelapidae</taxon>
        <taxon>Tropilaelaps</taxon>
    </lineage>
</organism>
<name>A0A1V9XFF1_9ACAR</name>
<comment type="caution">
    <text evidence="1">The sequence shown here is derived from an EMBL/GenBank/DDBJ whole genome shotgun (WGS) entry which is preliminary data.</text>
</comment>
<keyword evidence="2" id="KW-1185">Reference proteome</keyword>
<dbReference type="InParanoid" id="A0A1V9XFF1"/>
<dbReference type="Proteomes" id="UP000192247">
    <property type="component" value="Unassembled WGS sequence"/>
</dbReference>
<protein>
    <submittedName>
        <fullName evidence="1">V-type proton ATPase subunit H-like</fullName>
    </submittedName>
</protein>
<reference evidence="1 2" key="1">
    <citation type="journal article" date="2017" name="Gigascience">
        <title>Draft genome of the honey bee ectoparasitic mite, Tropilaelaps mercedesae, is shaped by the parasitic life history.</title>
        <authorList>
            <person name="Dong X."/>
            <person name="Armstrong S.D."/>
            <person name="Xia D."/>
            <person name="Makepeace B.L."/>
            <person name="Darby A.C."/>
            <person name="Kadowaki T."/>
        </authorList>
    </citation>
    <scope>NUCLEOTIDE SEQUENCE [LARGE SCALE GENOMIC DNA]</scope>
    <source>
        <strain evidence="1">Wuxi-XJTLU</strain>
    </source>
</reference>
<dbReference type="AlphaFoldDB" id="A0A1V9XFF1"/>
<evidence type="ECO:0000313" key="2">
    <source>
        <dbReference type="Proteomes" id="UP000192247"/>
    </source>
</evidence>
<gene>
    <name evidence="1" type="ORF">BIW11_03800</name>
</gene>
<dbReference type="EMBL" id="MNPL01012146">
    <property type="protein sequence ID" value="OQR72277.1"/>
    <property type="molecule type" value="Genomic_DNA"/>
</dbReference>